<dbReference type="AlphaFoldDB" id="A0AAE3SXF1"/>
<name>A0AAE3SXF1_9BURK</name>
<dbReference type="Proteomes" id="UP001212602">
    <property type="component" value="Unassembled WGS sequence"/>
</dbReference>
<dbReference type="InterPro" id="IPR052543">
    <property type="entry name" value="HTH_Metal-responsive_Reg"/>
</dbReference>
<dbReference type="InterPro" id="IPR011991">
    <property type="entry name" value="ArsR-like_HTH"/>
</dbReference>
<dbReference type="GO" id="GO:0003677">
    <property type="term" value="F:DNA binding"/>
    <property type="evidence" value="ECO:0007669"/>
    <property type="project" value="TreeGrafter"/>
</dbReference>
<dbReference type="SUPFAM" id="SSF46785">
    <property type="entry name" value="Winged helix' DNA-binding domain"/>
    <property type="match status" value="1"/>
</dbReference>
<dbReference type="InterPro" id="IPR001845">
    <property type="entry name" value="HTH_ArsR_DNA-bd_dom"/>
</dbReference>
<dbReference type="GO" id="GO:0097063">
    <property type="term" value="F:cadmium ion sensor activity"/>
    <property type="evidence" value="ECO:0007669"/>
    <property type="project" value="TreeGrafter"/>
</dbReference>
<dbReference type="RefSeq" id="WP_271426333.1">
    <property type="nucleotide sequence ID" value="NZ_JAQIPB010000001.1"/>
</dbReference>
<dbReference type="SMART" id="SM00418">
    <property type="entry name" value="HTH_ARSR"/>
    <property type="match status" value="1"/>
</dbReference>
<reference evidence="2" key="1">
    <citation type="submission" date="2023-01" db="EMBL/GenBank/DDBJ databases">
        <title>Xenophilus mangrovi sp. nov., isolated from soil of Mangrove nature reserve.</title>
        <authorList>
            <person name="Xu S."/>
            <person name="Liu Z."/>
            <person name="Xu Y."/>
        </authorList>
    </citation>
    <scope>NUCLEOTIDE SEQUENCE</scope>
    <source>
        <strain evidence="2">YW8</strain>
    </source>
</reference>
<dbReference type="GO" id="GO:0046686">
    <property type="term" value="P:response to cadmium ion"/>
    <property type="evidence" value="ECO:0007669"/>
    <property type="project" value="TreeGrafter"/>
</dbReference>
<dbReference type="Pfam" id="PF12840">
    <property type="entry name" value="HTH_20"/>
    <property type="match status" value="1"/>
</dbReference>
<keyword evidence="3" id="KW-1185">Reference proteome</keyword>
<dbReference type="Gene3D" id="1.10.10.10">
    <property type="entry name" value="Winged helix-like DNA-binding domain superfamily/Winged helix DNA-binding domain"/>
    <property type="match status" value="1"/>
</dbReference>
<dbReference type="InterPro" id="IPR036388">
    <property type="entry name" value="WH-like_DNA-bd_sf"/>
</dbReference>
<evidence type="ECO:0000313" key="3">
    <source>
        <dbReference type="Proteomes" id="UP001212602"/>
    </source>
</evidence>
<dbReference type="GO" id="GO:0032791">
    <property type="term" value="F:lead ion binding"/>
    <property type="evidence" value="ECO:0007669"/>
    <property type="project" value="TreeGrafter"/>
</dbReference>
<dbReference type="GO" id="GO:0010288">
    <property type="term" value="P:response to lead ion"/>
    <property type="evidence" value="ECO:0007669"/>
    <property type="project" value="TreeGrafter"/>
</dbReference>
<dbReference type="GO" id="GO:0003700">
    <property type="term" value="F:DNA-binding transcription factor activity"/>
    <property type="evidence" value="ECO:0007669"/>
    <property type="project" value="InterPro"/>
</dbReference>
<protein>
    <submittedName>
        <fullName evidence="2">Helix-turn-helix transcriptional regulator</fullName>
    </submittedName>
</protein>
<comment type="caution">
    <text evidence="2">The sequence shown here is derived from an EMBL/GenBank/DDBJ whole genome shotgun (WGS) entry which is preliminary data.</text>
</comment>
<dbReference type="PROSITE" id="PS50987">
    <property type="entry name" value="HTH_ARSR_2"/>
    <property type="match status" value="1"/>
</dbReference>
<dbReference type="PANTHER" id="PTHR39168:SF1">
    <property type="entry name" value="TRANSCRIPTIONAL REGULATORY PROTEIN"/>
    <property type="match status" value="1"/>
</dbReference>
<evidence type="ECO:0000259" key="1">
    <source>
        <dbReference type="PROSITE" id="PS50987"/>
    </source>
</evidence>
<accession>A0AAE3SXF1</accession>
<organism evidence="2 3">
    <name type="scientific">Xenophilus arseniciresistens</name>
    <dbReference type="NCBI Taxonomy" id="1283306"/>
    <lineage>
        <taxon>Bacteria</taxon>
        <taxon>Pseudomonadati</taxon>
        <taxon>Pseudomonadota</taxon>
        <taxon>Betaproteobacteria</taxon>
        <taxon>Burkholderiales</taxon>
        <taxon>Comamonadaceae</taxon>
        <taxon>Xenophilus</taxon>
    </lineage>
</organism>
<dbReference type="EMBL" id="JAQIPB010000001">
    <property type="protein sequence ID" value="MDA7415067.1"/>
    <property type="molecule type" value="Genomic_DNA"/>
</dbReference>
<dbReference type="CDD" id="cd00090">
    <property type="entry name" value="HTH_ARSR"/>
    <property type="match status" value="1"/>
</dbReference>
<proteinExistence type="predicted"/>
<dbReference type="InterPro" id="IPR036390">
    <property type="entry name" value="WH_DNA-bd_sf"/>
</dbReference>
<sequence length="242" mass="26021">MNTNQIAHVAALMGEPARTAMLLALMDGRALTAGELAEAGRVSPATASRHLGLLVEAGLLRLARQGRHRYHCLASPEVARLLEGLMQLAGQNAAPTRAQVRTGPRDAQLRRARACYDHMAGRLGVAIADHLLVEGAIEFDGEDGRVTEHVAQVLAPLGLALAPPQLPAGRRPLCRPCLDWSERRPHVAGRLGAMLCTHGLARGWLTRGAGERALGITPEGARVLRDWLGLQRWQQVMEADAP</sequence>
<dbReference type="PANTHER" id="PTHR39168">
    <property type="entry name" value="TRANSCRIPTIONAL REGULATOR-RELATED"/>
    <property type="match status" value="1"/>
</dbReference>
<gene>
    <name evidence="2" type="ORF">PGB34_01700</name>
</gene>
<evidence type="ECO:0000313" key="2">
    <source>
        <dbReference type="EMBL" id="MDA7415067.1"/>
    </source>
</evidence>
<feature type="domain" description="HTH arsR-type" evidence="1">
    <location>
        <begin position="1"/>
        <end position="93"/>
    </location>
</feature>